<reference evidence="2 3" key="1">
    <citation type="submission" date="2016-11" db="EMBL/GenBank/DDBJ databases">
        <title>Draft genome of Pseudomonas versuta A4R1.5.</title>
        <authorList>
            <person name="See-Too W.-S."/>
        </authorList>
    </citation>
    <scope>NUCLEOTIDE SEQUENCE [LARGE SCALE GENOMIC DNA]</scope>
    <source>
        <strain evidence="2 3">A4R1.5</strain>
    </source>
</reference>
<name>A0ABX3E4M0_9PSED</name>
<dbReference type="Pfam" id="PF17291">
    <property type="entry name" value="M60-like_N"/>
    <property type="match status" value="1"/>
</dbReference>
<protein>
    <recommendedName>
        <fullName evidence="1">Peptidase M60 domain-containing protein</fullName>
    </recommendedName>
</protein>
<sequence>MNASVNKRLASECNATLQLVVTDQKSTLRAEALGSAEAAYKMEGRKNYHSHFQPTGRYVRRGTVLTVTVEPSVRGLELVVGLYGQYANHNDGKVTGRQLVALNPGQNRIEALVDGMVYVQNRIYNTPATVEIYGGQPVPTYVKGVTSRADFDVQVETWNTAPFFVLVGEYVLFDVQMVLATSLPGLDLDRRIEMMDSVVATTNALYGLSKYANDAAHKSAHRIHIINPDVGPGYASATDYHITFQNATAAGRHLLAGPENDQWGFYHEVGHTYQMKEFNYRGAIEVTVNIPALAVQEAQGYPNRIDSVSVRNAVAQFRQTPIAERNFLGLTNGWVQLLMFDQLRRGFGADFYARLSQQFRLENAKGIPEPPTDLAVMQHFMITAATVAERDLTPFFEEWGMPLEADTRSKLARFSALRHPIWDNMDRSTDLIESNVSPLEVPGTLTSPAEGALFDVNHVPVFKGRGAPGAMVTIEQAAPGGDWERVGTTTIDACGNWLFIGQCLTVGERKARATLSHGGTGFAVNAFTVAQAVTIPLTLMSPVGSSAFDTNHEPVYGGRGTPGARVTIEQGMVTGAWYAVGATLVDTNGVWSLTGQKLPAASREARATQSNGASGSDVTPFMVTAVPPVLVALSSPGEGALFDVNHEPVYRGRGTPGATVIIEQRTGSGSWVLVGGTTVNSSGDWTLAGEKLAAAEYQARATQSGIGASIAVNAFTVARAVEVRVTLTSPERGATFDEHHIPVYQGRGTPGAMVTVQQGTTTGNWYRVGEARVNTNGDWSCIGQKLPAATREARAIQGSDNSVSTRNTFTVTKVQVPVTLLSPGAEALFDVNHVPVYQGRGTPGAMITINQGTDTGGWYVVGTVLVGPRGDWSFVGKKLTASRWGVAAVQNNDHGAGARHSFNVEQVVQIPVTLTFPVNGGSFDENHAPTYAGKGTPGATVAIEQGTPAGRWRRVGRALVNTNGDWSHEGLAFPAGPREVRVTQNGNSADSVRIAFSVTPAIKSGGAAPGLVS</sequence>
<dbReference type="PROSITE" id="PS51723">
    <property type="entry name" value="PEPTIDASE_M60"/>
    <property type="match status" value="1"/>
</dbReference>
<feature type="domain" description="Peptidase M60" evidence="1">
    <location>
        <begin position="50"/>
        <end position="348"/>
    </location>
</feature>
<gene>
    <name evidence="2" type="ORF">BOH73_19580</name>
</gene>
<dbReference type="InterPro" id="IPR042279">
    <property type="entry name" value="Pep_M60_3"/>
</dbReference>
<evidence type="ECO:0000313" key="2">
    <source>
        <dbReference type="EMBL" id="OKA18572.1"/>
    </source>
</evidence>
<keyword evidence="3" id="KW-1185">Reference proteome</keyword>
<organism evidence="2 3">
    <name type="scientific">Pseudomonas versuta</name>
    <dbReference type="NCBI Taxonomy" id="1788301"/>
    <lineage>
        <taxon>Bacteria</taxon>
        <taxon>Pseudomonadati</taxon>
        <taxon>Pseudomonadota</taxon>
        <taxon>Gammaproteobacteria</taxon>
        <taxon>Pseudomonadales</taxon>
        <taxon>Pseudomonadaceae</taxon>
        <taxon>Pseudomonas</taxon>
    </lineage>
</organism>
<dbReference type="InterPro" id="IPR031161">
    <property type="entry name" value="Peptidase_M60_dom"/>
</dbReference>
<dbReference type="InterPro" id="IPR035423">
    <property type="entry name" value="M60-like_N"/>
</dbReference>
<dbReference type="EMBL" id="MPJC01000017">
    <property type="protein sequence ID" value="OKA18572.1"/>
    <property type="molecule type" value="Genomic_DNA"/>
</dbReference>
<dbReference type="Gene3D" id="2.60.120.1250">
    <property type="entry name" value="Peptidase M60, enhancin-like domain 1"/>
    <property type="match status" value="1"/>
</dbReference>
<dbReference type="RefSeq" id="WP_060693313.1">
    <property type="nucleotide sequence ID" value="NZ_CP012676.1"/>
</dbReference>
<evidence type="ECO:0000313" key="3">
    <source>
        <dbReference type="Proteomes" id="UP000186677"/>
    </source>
</evidence>
<dbReference type="SMART" id="SM01276">
    <property type="entry name" value="M60-like"/>
    <property type="match status" value="1"/>
</dbReference>
<accession>A0ABX3E4M0</accession>
<proteinExistence type="predicted"/>
<comment type="caution">
    <text evidence="2">The sequence shown here is derived from an EMBL/GenBank/DDBJ whole genome shotgun (WGS) entry which is preliminary data.</text>
</comment>
<dbReference type="Pfam" id="PF13402">
    <property type="entry name" value="Peptidase_M60"/>
    <property type="match status" value="1"/>
</dbReference>
<dbReference type="Gene3D" id="3.40.390.80">
    <property type="entry name" value="Peptidase M60, enhancin-like domain 2"/>
    <property type="match status" value="1"/>
</dbReference>
<evidence type="ECO:0000259" key="1">
    <source>
        <dbReference type="PROSITE" id="PS51723"/>
    </source>
</evidence>
<dbReference type="Proteomes" id="UP000186677">
    <property type="component" value="Unassembled WGS sequence"/>
</dbReference>
<dbReference type="Gene3D" id="1.10.390.30">
    <property type="entry name" value="Peptidase M60, enhancin-like domain 3"/>
    <property type="match status" value="1"/>
</dbReference>